<keyword evidence="2" id="KW-1133">Transmembrane helix</keyword>
<dbReference type="EMBL" id="JBEZNA010000012">
    <property type="protein sequence ID" value="MEU9577182.1"/>
    <property type="molecule type" value="Genomic_DNA"/>
</dbReference>
<evidence type="ECO:0000256" key="2">
    <source>
        <dbReference type="SAM" id="Phobius"/>
    </source>
</evidence>
<dbReference type="Proteomes" id="UP001551584">
    <property type="component" value="Unassembled WGS sequence"/>
</dbReference>
<dbReference type="RefSeq" id="WP_359270125.1">
    <property type="nucleotide sequence ID" value="NZ_JBEZNA010000012.1"/>
</dbReference>
<evidence type="ECO:0000256" key="1">
    <source>
        <dbReference type="SAM" id="MobiDB-lite"/>
    </source>
</evidence>
<evidence type="ECO:0000313" key="4">
    <source>
        <dbReference type="Proteomes" id="UP001551584"/>
    </source>
</evidence>
<accession>A0ABV3ELW4</accession>
<dbReference type="PROSITE" id="PS51318">
    <property type="entry name" value="TAT"/>
    <property type="match status" value="1"/>
</dbReference>
<proteinExistence type="predicted"/>
<reference evidence="3 4" key="1">
    <citation type="submission" date="2024-06" db="EMBL/GenBank/DDBJ databases">
        <title>The Natural Products Discovery Center: Release of the First 8490 Sequenced Strains for Exploring Actinobacteria Biosynthetic Diversity.</title>
        <authorList>
            <person name="Kalkreuter E."/>
            <person name="Kautsar S.A."/>
            <person name="Yang D."/>
            <person name="Bader C.D."/>
            <person name="Teijaro C.N."/>
            <person name="Fluegel L."/>
            <person name="Davis C.M."/>
            <person name="Simpson J.R."/>
            <person name="Lauterbach L."/>
            <person name="Steele A.D."/>
            <person name="Gui C."/>
            <person name="Meng S."/>
            <person name="Li G."/>
            <person name="Viehrig K."/>
            <person name="Ye F."/>
            <person name="Su P."/>
            <person name="Kiefer A.F."/>
            <person name="Nichols A."/>
            <person name="Cepeda A.J."/>
            <person name="Yan W."/>
            <person name="Fan B."/>
            <person name="Jiang Y."/>
            <person name="Adhikari A."/>
            <person name="Zheng C.-J."/>
            <person name="Schuster L."/>
            <person name="Cowan T.M."/>
            <person name="Smanski M.J."/>
            <person name="Chevrette M.G."/>
            <person name="De Carvalho L.P.S."/>
            <person name="Shen B."/>
        </authorList>
    </citation>
    <scope>NUCLEOTIDE SEQUENCE [LARGE SCALE GENOMIC DNA]</scope>
    <source>
        <strain evidence="3 4">NPDC048117</strain>
    </source>
</reference>
<protein>
    <submittedName>
        <fullName evidence="3">DUF2809 domain-containing protein</fullName>
    </submittedName>
</protein>
<gene>
    <name evidence="3" type="ORF">AB0D95_07935</name>
</gene>
<evidence type="ECO:0000313" key="3">
    <source>
        <dbReference type="EMBL" id="MEU9577182.1"/>
    </source>
</evidence>
<comment type="caution">
    <text evidence="3">The sequence shown here is derived from an EMBL/GenBank/DDBJ whole genome shotgun (WGS) entry which is preliminary data.</text>
</comment>
<keyword evidence="4" id="KW-1185">Reference proteome</keyword>
<feature type="transmembrane region" description="Helical" evidence="2">
    <location>
        <begin position="20"/>
        <end position="39"/>
    </location>
</feature>
<name>A0ABV3ELW4_9ACTN</name>
<keyword evidence="2" id="KW-0472">Membrane</keyword>
<organism evidence="3 4">
    <name type="scientific">Streptomyces chilikensis</name>
    <dbReference type="NCBI Taxonomy" id="1194079"/>
    <lineage>
        <taxon>Bacteria</taxon>
        <taxon>Bacillati</taxon>
        <taxon>Actinomycetota</taxon>
        <taxon>Actinomycetes</taxon>
        <taxon>Kitasatosporales</taxon>
        <taxon>Streptomycetaceae</taxon>
        <taxon>Streptomyces</taxon>
    </lineage>
</organism>
<dbReference type="Pfam" id="PF10990">
    <property type="entry name" value="DUF2809"/>
    <property type="match status" value="1"/>
</dbReference>
<feature type="transmembrane region" description="Helical" evidence="2">
    <location>
        <begin position="51"/>
        <end position="79"/>
    </location>
</feature>
<dbReference type="InterPro" id="IPR006311">
    <property type="entry name" value="TAT_signal"/>
</dbReference>
<dbReference type="InterPro" id="IPR021257">
    <property type="entry name" value="DUF2809"/>
</dbReference>
<sequence>MTSPEGGAGTPGGTGRRRLVAATAALATVGAGLGLRAVATGDVAKYGGDALYTLLLVALVVVAAPSVSAWRAAAIALAVSWGVEFLQLSGVPAELSRRSAAARLVLGSTFNPPDLLWYLVGALGGWFAARPRGGRAASVARGPSARGSAGYAHRHG</sequence>
<keyword evidence="2" id="KW-0812">Transmembrane</keyword>
<feature type="region of interest" description="Disordered" evidence="1">
    <location>
        <begin position="137"/>
        <end position="156"/>
    </location>
</feature>